<reference evidence="3 4" key="1">
    <citation type="submission" date="2018-03" db="EMBL/GenBank/DDBJ databases">
        <title>Defining the species Micromonospora saelicesensis and Micromonospora noduli under the framework of genomics.</title>
        <authorList>
            <person name="Riesco R."/>
            <person name="Trujillo M.E."/>
        </authorList>
    </citation>
    <scope>NUCLEOTIDE SEQUENCE [LARGE SCALE GENOMIC DNA]</scope>
    <source>
        <strain evidence="3 4">PSN13</strain>
    </source>
</reference>
<evidence type="ECO:0000256" key="1">
    <source>
        <dbReference type="SAM" id="MobiDB-lite"/>
    </source>
</evidence>
<dbReference type="AlphaFoldDB" id="A0A328NXC2"/>
<dbReference type="RefSeq" id="WP_146766085.1">
    <property type="nucleotide sequence ID" value="NZ_PYAG01000001.1"/>
</dbReference>
<feature type="region of interest" description="Disordered" evidence="1">
    <location>
        <begin position="120"/>
        <end position="165"/>
    </location>
</feature>
<protein>
    <recommendedName>
        <fullName evidence="5">Gram-positive cocci surface proteins LPxTG domain-containing protein</fullName>
    </recommendedName>
</protein>
<evidence type="ECO:0008006" key="5">
    <source>
        <dbReference type="Google" id="ProtNLM"/>
    </source>
</evidence>
<accession>A0A328NXC2</accession>
<organism evidence="3 4">
    <name type="scientific">Micromonospora saelicesensis</name>
    <dbReference type="NCBI Taxonomy" id="285676"/>
    <lineage>
        <taxon>Bacteria</taxon>
        <taxon>Bacillati</taxon>
        <taxon>Actinomycetota</taxon>
        <taxon>Actinomycetes</taxon>
        <taxon>Micromonosporales</taxon>
        <taxon>Micromonosporaceae</taxon>
        <taxon>Micromonospora</taxon>
    </lineage>
</organism>
<sequence length="199" mass="19883">MRQLPLLLTSFLPIVPFAARPQLTGPVRAAEYRHAAGNLDGKIEGVHAYRVPKGSYGASSLIDATVENKTAANNAPSNTDAITKLTDKANKVSVAVVSSGGGQAKVKVALNGDSLAAIDATPSKSASPTPSATPTPSASASTGTEAVTDGSEPVTELGSGELTAGGGRSTVLPLAAGGGAAVLAVGLGFLLVKRRRKRA</sequence>
<comment type="caution">
    <text evidence="3">The sequence shown here is derived from an EMBL/GenBank/DDBJ whole genome shotgun (WGS) entry which is preliminary data.</text>
</comment>
<evidence type="ECO:0000313" key="3">
    <source>
        <dbReference type="EMBL" id="RAO39159.1"/>
    </source>
</evidence>
<evidence type="ECO:0000256" key="2">
    <source>
        <dbReference type="SAM" id="Phobius"/>
    </source>
</evidence>
<gene>
    <name evidence="3" type="ORF">PSN13_00183</name>
</gene>
<feature type="compositionally biased region" description="Low complexity" evidence="1">
    <location>
        <begin position="120"/>
        <end position="142"/>
    </location>
</feature>
<keyword evidence="2" id="KW-0472">Membrane</keyword>
<proteinExistence type="predicted"/>
<dbReference type="Proteomes" id="UP000249419">
    <property type="component" value="Unassembled WGS sequence"/>
</dbReference>
<feature type="transmembrane region" description="Helical" evidence="2">
    <location>
        <begin position="171"/>
        <end position="192"/>
    </location>
</feature>
<name>A0A328NXC2_9ACTN</name>
<evidence type="ECO:0000313" key="4">
    <source>
        <dbReference type="Proteomes" id="UP000249419"/>
    </source>
</evidence>
<keyword evidence="2" id="KW-0812">Transmembrane</keyword>
<dbReference type="EMBL" id="PYAG01000001">
    <property type="protein sequence ID" value="RAO39159.1"/>
    <property type="molecule type" value="Genomic_DNA"/>
</dbReference>
<keyword evidence="2" id="KW-1133">Transmembrane helix</keyword>